<keyword evidence="1" id="KW-0472">Membrane</keyword>
<protein>
    <submittedName>
        <fullName evidence="2">Uncharacterized protein</fullName>
    </submittedName>
</protein>
<proteinExistence type="predicted"/>
<dbReference type="Proteomes" id="UP000318667">
    <property type="component" value="Unassembled WGS sequence"/>
</dbReference>
<evidence type="ECO:0000313" key="3">
    <source>
        <dbReference type="Proteomes" id="UP000318667"/>
    </source>
</evidence>
<evidence type="ECO:0000256" key="1">
    <source>
        <dbReference type="SAM" id="Phobius"/>
    </source>
</evidence>
<dbReference type="GeneID" id="65405895"/>
<keyword evidence="1" id="KW-0812">Transmembrane</keyword>
<organism evidence="2 3">
    <name type="scientific">Cytobacillus oceanisediminis</name>
    <dbReference type="NCBI Taxonomy" id="665099"/>
    <lineage>
        <taxon>Bacteria</taxon>
        <taxon>Bacillati</taxon>
        <taxon>Bacillota</taxon>
        <taxon>Bacilli</taxon>
        <taxon>Bacillales</taxon>
        <taxon>Bacillaceae</taxon>
        <taxon>Cytobacillus</taxon>
    </lineage>
</organism>
<comment type="caution">
    <text evidence="2">The sequence shown here is derived from an EMBL/GenBank/DDBJ whole genome shotgun (WGS) entry which is preliminary data.</text>
</comment>
<keyword evidence="3" id="KW-1185">Reference proteome</keyword>
<dbReference type="AlphaFoldDB" id="A0A562J8W0"/>
<dbReference type="RefSeq" id="WP_144545611.1">
    <property type="nucleotide sequence ID" value="NZ_CBCSDC010000035.1"/>
</dbReference>
<dbReference type="EMBL" id="VLKI01000022">
    <property type="protein sequence ID" value="TWH79609.1"/>
    <property type="molecule type" value="Genomic_DNA"/>
</dbReference>
<name>A0A562J8W0_9BACI</name>
<feature type="transmembrane region" description="Helical" evidence="1">
    <location>
        <begin position="7"/>
        <end position="26"/>
    </location>
</feature>
<accession>A0A562J8W0</accession>
<sequence>MRRIGIALLVGGLILFMSGIYLSAFWSAVGTFIGIIGGIAKGSASYFLAKTCQKKLYGEFKVEFYMV</sequence>
<reference evidence="2 3" key="1">
    <citation type="journal article" date="2015" name="Stand. Genomic Sci.">
        <title>Genomic Encyclopedia of Bacterial and Archaeal Type Strains, Phase III: the genomes of soil and plant-associated and newly described type strains.</title>
        <authorList>
            <person name="Whitman W.B."/>
            <person name="Woyke T."/>
            <person name="Klenk H.P."/>
            <person name="Zhou Y."/>
            <person name="Lilburn T.G."/>
            <person name="Beck B.J."/>
            <person name="De Vos P."/>
            <person name="Vandamme P."/>
            <person name="Eisen J.A."/>
            <person name="Garrity G."/>
            <person name="Hugenholtz P."/>
            <person name="Kyrpides N.C."/>
        </authorList>
    </citation>
    <scope>NUCLEOTIDE SEQUENCE [LARGE SCALE GENOMIC DNA]</scope>
    <source>
        <strain evidence="2 3">CGMCC 1.10115</strain>
    </source>
</reference>
<keyword evidence="1" id="KW-1133">Transmembrane helix</keyword>
<gene>
    <name evidence="2" type="ORF">IQ19_04821</name>
</gene>
<evidence type="ECO:0000313" key="2">
    <source>
        <dbReference type="EMBL" id="TWH79609.1"/>
    </source>
</evidence>
<feature type="transmembrane region" description="Helical" evidence="1">
    <location>
        <begin position="32"/>
        <end position="49"/>
    </location>
</feature>